<dbReference type="Pfam" id="PF00255">
    <property type="entry name" value="GSHPx"/>
    <property type="match status" value="1"/>
</dbReference>
<dbReference type="PROSITE" id="PS51355">
    <property type="entry name" value="GLUTATHIONE_PEROXID_3"/>
    <property type="match status" value="1"/>
</dbReference>
<name>A0ABP8Z5W2_9ACTN</name>
<accession>A0ABP8Z5W2</accession>
<dbReference type="GO" id="GO:0004601">
    <property type="term" value="F:peroxidase activity"/>
    <property type="evidence" value="ECO:0007669"/>
    <property type="project" value="UniProtKB-KW"/>
</dbReference>
<dbReference type="InterPro" id="IPR000889">
    <property type="entry name" value="Glutathione_peroxidase"/>
</dbReference>
<sequence length="160" mass="17561">MTSLHDFKATGIDGAEVDLAAYHGEVVLVVNTASQCGFTPQYKGLQKLQDDFADRGFTVLGFPCDQFGHQEPGDDAEIQGFCERNFGVTFPLFSKIDVNGDDAHPLFTWLRSEKGGLLGNRVKWNFTKFLVGKDGQVIARYAPTTKPEKIAADLEKTLGS</sequence>
<dbReference type="Gene3D" id="3.40.30.10">
    <property type="entry name" value="Glutaredoxin"/>
    <property type="match status" value="1"/>
</dbReference>
<dbReference type="Proteomes" id="UP001499882">
    <property type="component" value="Unassembled WGS sequence"/>
</dbReference>
<keyword evidence="7" id="KW-1185">Reference proteome</keyword>
<organism evidence="6 7">
    <name type="scientific">Nocardioides endophyticus</name>
    <dbReference type="NCBI Taxonomy" id="1353775"/>
    <lineage>
        <taxon>Bacteria</taxon>
        <taxon>Bacillati</taxon>
        <taxon>Actinomycetota</taxon>
        <taxon>Actinomycetes</taxon>
        <taxon>Propionibacteriales</taxon>
        <taxon>Nocardioidaceae</taxon>
        <taxon>Nocardioides</taxon>
    </lineage>
</organism>
<gene>
    <name evidence="6" type="ORF">GCM10023350_35340</name>
</gene>
<feature type="domain" description="Thioredoxin" evidence="5">
    <location>
        <begin position="1"/>
        <end position="159"/>
    </location>
</feature>
<dbReference type="InterPro" id="IPR013766">
    <property type="entry name" value="Thioredoxin_domain"/>
</dbReference>
<comment type="caution">
    <text evidence="6">The sequence shown here is derived from an EMBL/GenBank/DDBJ whole genome shotgun (WGS) entry which is preliminary data.</text>
</comment>
<dbReference type="SUPFAM" id="SSF52833">
    <property type="entry name" value="Thioredoxin-like"/>
    <property type="match status" value="1"/>
</dbReference>
<dbReference type="RefSeq" id="WP_345528231.1">
    <property type="nucleotide sequence ID" value="NZ_BAABKN010000023.1"/>
</dbReference>
<evidence type="ECO:0000256" key="3">
    <source>
        <dbReference type="ARBA" id="ARBA00023002"/>
    </source>
</evidence>
<comment type="similarity">
    <text evidence="1 4">Belongs to the glutathione peroxidase family.</text>
</comment>
<evidence type="ECO:0000313" key="6">
    <source>
        <dbReference type="EMBL" id="GAA4747424.1"/>
    </source>
</evidence>
<keyword evidence="2 4" id="KW-0575">Peroxidase</keyword>
<dbReference type="PIRSF" id="PIRSF000303">
    <property type="entry name" value="Glutathion_perox"/>
    <property type="match status" value="1"/>
</dbReference>
<dbReference type="CDD" id="cd00340">
    <property type="entry name" value="GSH_Peroxidase"/>
    <property type="match status" value="1"/>
</dbReference>
<dbReference type="EMBL" id="BAABKN010000023">
    <property type="protein sequence ID" value="GAA4747424.1"/>
    <property type="molecule type" value="Genomic_DNA"/>
</dbReference>
<evidence type="ECO:0000259" key="5">
    <source>
        <dbReference type="PROSITE" id="PS51352"/>
    </source>
</evidence>
<keyword evidence="3 4" id="KW-0560">Oxidoreductase</keyword>
<dbReference type="PRINTS" id="PR01011">
    <property type="entry name" value="GLUTPROXDASE"/>
</dbReference>
<proteinExistence type="inferred from homology"/>
<dbReference type="PANTHER" id="PTHR11592">
    <property type="entry name" value="GLUTATHIONE PEROXIDASE"/>
    <property type="match status" value="1"/>
</dbReference>
<evidence type="ECO:0000256" key="1">
    <source>
        <dbReference type="ARBA" id="ARBA00006926"/>
    </source>
</evidence>
<evidence type="ECO:0000256" key="4">
    <source>
        <dbReference type="RuleBase" id="RU000499"/>
    </source>
</evidence>
<reference evidence="7" key="1">
    <citation type="journal article" date="2019" name="Int. J. Syst. Evol. Microbiol.">
        <title>The Global Catalogue of Microorganisms (GCM) 10K type strain sequencing project: providing services to taxonomists for standard genome sequencing and annotation.</title>
        <authorList>
            <consortium name="The Broad Institute Genomics Platform"/>
            <consortium name="The Broad Institute Genome Sequencing Center for Infectious Disease"/>
            <person name="Wu L."/>
            <person name="Ma J."/>
        </authorList>
    </citation>
    <scope>NUCLEOTIDE SEQUENCE [LARGE SCALE GENOMIC DNA]</scope>
    <source>
        <strain evidence="7">JCM 18532</strain>
    </source>
</reference>
<dbReference type="PANTHER" id="PTHR11592:SF78">
    <property type="entry name" value="GLUTATHIONE PEROXIDASE"/>
    <property type="match status" value="1"/>
</dbReference>
<evidence type="ECO:0000313" key="7">
    <source>
        <dbReference type="Proteomes" id="UP001499882"/>
    </source>
</evidence>
<dbReference type="InterPro" id="IPR036249">
    <property type="entry name" value="Thioredoxin-like_sf"/>
</dbReference>
<protein>
    <recommendedName>
        <fullName evidence="4">Glutathione peroxidase</fullName>
    </recommendedName>
</protein>
<dbReference type="PROSITE" id="PS51352">
    <property type="entry name" value="THIOREDOXIN_2"/>
    <property type="match status" value="1"/>
</dbReference>
<evidence type="ECO:0000256" key="2">
    <source>
        <dbReference type="ARBA" id="ARBA00022559"/>
    </source>
</evidence>